<feature type="transmembrane region" description="Helical" evidence="1">
    <location>
        <begin position="27"/>
        <end position="52"/>
    </location>
</feature>
<feature type="transmembrane region" description="Helical" evidence="1">
    <location>
        <begin position="64"/>
        <end position="88"/>
    </location>
</feature>
<proteinExistence type="predicted"/>
<evidence type="ECO:0000313" key="3">
    <source>
        <dbReference type="Proteomes" id="UP001220509"/>
    </source>
</evidence>
<keyword evidence="1" id="KW-1133">Transmembrane helix</keyword>
<keyword evidence="1" id="KW-0472">Membrane</keyword>
<evidence type="ECO:0000256" key="1">
    <source>
        <dbReference type="SAM" id="Phobius"/>
    </source>
</evidence>
<evidence type="ECO:0000313" key="2">
    <source>
        <dbReference type="EMBL" id="WCT57244.1"/>
    </source>
</evidence>
<organism evidence="2 3">
    <name type="scientific">Paenibacillus kyungheensis</name>
    <dbReference type="NCBI Taxonomy" id="1452732"/>
    <lineage>
        <taxon>Bacteria</taxon>
        <taxon>Bacillati</taxon>
        <taxon>Bacillota</taxon>
        <taxon>Bacilli</taxon>
        <taxon>Bacillales</taxon>
        <taxon>Paenibacillaceae</taxon>
        <taxon>Paenibacillus</taxon>
    </lineage>
</organism>
<gene>
    <name evidence="2" type="ORF">PQ456_06965</name>
</gene>
<accession>A0AAX3M4W2</accession>
<dbReference type="KEGG" id="pka:PQ456_06965"/>
<dbReference type="Proteomes" id="UP001220509">
    <property type="component" value="Chromosome"/>
</dbReference>
<dbReference type="RefSeq" id="WP_273615476.1">
    <property type="nucleotide sequence ID" value="NZ_CP117416.1"/>
</dbReference>
<dbReference type="EMBL" id="CP117416">
    <property type="protein sequence ID" value="WCT57244.1"/>
    <property type="molecule type" value="Genomic_DNA"/>
</dbReference>
<sequence>MDYNSQNNGYPPAQPDAPASIISVKEWMLTLLLLFIPIVNLVMLFVWAFGGGTHPTKANYAKAGLLWAAIIIVIYIIIFIVFGAAFFASVNNMERSGY</sequence>
<reference evidence="2 3" key="1">
    <citation type="submission" date="2023-02" db="EMBL/GenBank/DDBJ databases">
        <title>Genome sequence of Paenibacillus kyungheensis KACC 18744.</title>
        <authorList>
            <person name="Kim S."/>
            <person name="Heo J."/>
            <person name="Kwon S.-W."/>
        </authorList>
    </citation>
    <scope>NUCLEOTIDE SEQUENCE [LARGE SCALE GENOMIC DNA]</scope>
    <source>
        <strain evidence="2 3">KACC 18744</strain>
    </source>
</reference>
<evidence type="ECO:0008006" key="4">
    <source>
        <dbReference type="Google" id="ProtNLM"/>
    </source>
</evidence>
<protein>
    <recommendedName>
        <fullName evidence="4">Interferon-induced transmembrane protein</fullName>
    </recommendedName>
</protein>
<keyword evidence="1" id="KW-0812">Transmembrane</keyword>
<keyword evidence="3" id="KW-1185">Reference proteome</keyword>
<name>A0AAX3M4W2_9BACL</name>
<dbReference type="AlphaFoldDB" id="A0AAX3M4W2"/>